<organism evidence="2 3">
    <name type="scientific">Escherichia coli</name>
    <dbReference type="NCBI Taxonomy" id="562"/>
    <lineage>
        <taxon>Bacteria</taxon>
        <taxon>Pseudomonadati</taxon>
        <taxon>Pseudomonadota</taxon>
        <taxon>Gammaproteobacteria</taxon>
        <taxon>Enterobacterales</taxon>
        <taxon>Enterobacteriaceae</taxon>
        <taxon>Escherichia</taxon>
    </lineage>
</organism>
<gene>
    <name evidence="2" type="primary">yqiK_1</name>
    <name evidence="2" type="ORF">NCTC9962_00015</name>
</gene>
<accession>A0A376ZGQ3</accession>
<sequence length="98" mass="10192">MLSTYFLMNKPALNSNWPLLQALPAVIEKSVEPMKSIDGIKIIQVDGLNRGGAAGDASTGSVSGGNLAEQALSAALSYRTQAPLIDSLLNEIGVQAAH</sequence>
<protein>
    <submittedName>
        <fullName evidence="2">Inner membrane protein yqiK</fullName>
    </submittedName>
</protein>
<dbReference type="AlphaFoldDB" id="A0A376ZGQ3"/>
<name>A0A376ZGQ3_ECOLX</name>
<dbReference type="Pfam" id="PF15975">
    <property type="entry name" value="Flot"/>
    <property type="match status" value="1"/>
</dbReference>
<dbReference type="Proteomes" id="UP000254052">
    <property type="component" value="Unassembled WGS sequence"/>
</dbReference>
<dbReference type="EMBL" id="UGED01000001">
    <property type="protein sequence ID" value="STK48055.1"/>
    <property type="molecule type" value="Genomic_DNA"/>
</dbReference>
<evidence type="ECO:0000313" key="3">
    <source>
        <dbReference type="Proteomes" id="UP000254052"/>
    </source>
</evidence>
<reference evidence="2 3" key="1">
    <citation type="submission" date="2018-06" db="EMBL/GenBank/DDBJ databases">
        <authorList>
            <consortium name="Pathogen Informatics"/>
            <person name="Doyle S."/>
        </authorList>
    </citation>
    <scope>NUCLEOTIDE SEQUENCE [LARGE SCALE GENOMIC DNA]</scope>
    <source>
        <strain evidence="2 3">NCTC9962</strain>
    </source>
</reference>
<dbReference type="InterPro" id="IPR031905">
    <property type="entry name" value="Flotillin_C"/>
</dbReference>
<evidence type="ECO:0000313" key="2">
    <source>
        <dbReference type="EMBL" id="STK48055.1"/>
    </source>
</evidence>
<feature type="domain" description="Flotillin C-terminal" evidence="1">
    <location>
        <begin position="15"/>
        <end position="94"/>
    </location>
</feature>
<proteinExistence type="predicted"/>
<evidence type="ECO:0000259" key="1">
    <source>
        <dbReference type="Pfam" id="PF15975"/>
    </source>
</evidence>